<dbReference type="SUPFAM" id="SSF52540">
    <property type="entry name" value="P-loop containing nucleoside triphosphate hydrolases"/>
    <property type="match status" value="1"/>
</dbReference>
<feature type="region of interest" description="Disordered" evidence="1">
    <location>
        <begin position="1"/>
        <end position="24"/>
    </location>
</feature>
<dbReference type="InterPro" id="IPR027417">
    <property type="entry name" value="P-loop_NTPase"/>
</dbReference>
<feature type="region of interest" description="Disordered" evidence="1">
    <location>
        <begin position="224"/>
        <end position="243"/>
    </location>
</feature>
<name>A0A255GG77_9ACTN</name>
<proteinExistence type="predicted"/>
<keyword evidence="3" id="KW-1185">Reference proteome</keyword>
<protein>
    <submittedName>
        <fullName evidence="2">Phosphotransferase</fullName>
    </submittedName>
</protein>
<dbReference type="Gene3D" id="3.40.50.300">
    <property type="entry name" value="P-loop containing nucleotide triphosphate hydrolases"/>
    <property type="match status" value="1"/>
</dbReference>
<sequence length="243" mass="26186">MSSPAGSDGGRGRSCHSRGARAGRTPSVLDLAQLSTPGYPPFIRSTHNGCVISEEQPGRDLNPPPATERGRVIVITGAMAAGKSTVAALLAEQLHPRSVHIRGDAFRRMVINGRAEMTPDPDPEALRQLHLRYSLAAATADRYADHGFDAIVQDVIIGAELSQFIDLIDSPSRYLVVLSPSLSALEWRQEQRAKAGSVYFSPGAMDTALRQETARIGYWLDSSSQTPEETVGDILGNLDQARV</sequence>
<evidence type="ECO:0000313" key="3">
    <source>
        <dbReference type="Proteomes" id="UP000215896"/>
    </source>
</evidence>
<accession>A0A255GG77</accession>
<reference evidence="2 3" key="1">
    <citation type="submission" date="2017-07" db="EMBL/GenBank/DDBJ databases">
        <title>Draft whole genome sequences of clinical Proprionibacteriaceae strains.</title>
        <authorList>
            <person name="Bernier A.-M."/>
            <person name="Bernard K."/>
            <person name="Domingo M.-C."/>
        </authorList>
    </citation>
    <scope>NUCLEOTIDE SEQUENCE [LARGE SCALE GENOMIC DNA]</scope>
    <source>
        <strain evidence="2 3">NML 030167</strain>
    </source>
</reference>
<organism evidence="2 3">
    <name type="scientific">Enemella evansiae</name>
    <dbReference type="NCBI Taxonomy" id="2016499"/>
    <lineage>
        <taxon>Bacteria</taxon>
        <taxon>Bacillati</taxon>
        <taxon>Actinomycetota</taxon>
        <taxon>Actinomycetes</taxon>
        <taxon>Propionibacteriales</taxon>
        <taxon>Propionibacteriaceae</taxon>
        <taxon>Enemella</taxon>
    </lineage>
</organism>
<comment type="caution">
    <text evidence="2">The sequence shown here is derived from an EMBL/GenBank/DDBJ whole genome shotgun (WGS) entry which is preliminary data.</text>
</comment>
<dbReference type="GO" id="GO:0016740">
    <property type="term" value="F:transferase activity"/>
    <property type="evidence" value="ECO:0007669"/>
    <property type="project" value="UniProtKB-KW"/>
</dbReference>
<dbReference type="Pfam" id="PF13671">
    <property type="entry name" value="AAA_33"/>
    <property type="match status" value="1"/>
</dbReference>
<evidence type="ECO:0000313" key="2">
    <source>
        <dbReference type="EMBL" id="OYO13323.1"/>
    </source>
</evidence>
<gene>
    <name evidence="2" type="ORF">CGZ94_10060</name>
</gene>
<dbReference type="OrthoDB" id="9811893at2"/>
<keyword evidence="2" id="KW-0808">Transferase</keyword>
<dbReference type="Proteomes" id="UP000215896">
    <property type="component" value="Unassembled WGS sequence"/>
</dbReference>
<evidence type="ECO:0000256" key="1">
    <source>
        <dbReference type="SAM" id="MobiDB-lite"/>
    </source>
</evidence>
<dbReference type="AlphaFoldDB" id="A0A255GG77"/>
<dbReference type="EMBL" id="NMVO01000013">
    <property type="protein sequence ID" value="OYO13323.1"/>
    <property type="molecule type" value="Genomic_DNA"/>
</dbReference>